<keyword evidence="1" id="KW-0812">Transmembrane</keyword>
<evidence type="ECO:0000256" key="1">
    <source>
        <dbReference type="SAM" id="Phobius"/>
    </source>
</evidence>
<gene>
    <name evidence="2" type="ORF">HCN51_55205</name>
</gene>
<evidence type="ECO:0000313" key="2">
    <source>
        <dbReference type="EMBL" id="NJP98478.1"/>
    </source>
</evidence>
<dbReference type="Proteomes" id="UP000696294">
    <property type="component" value="Unassembled WGS sequence"/>
</dbReference>
<dbReference type="RefSeq" id="WP_168021792.1">
    <property type="nucleotide sequence ID" value="NZ_JAATEP010000093.1"/>
</dbReference>
<name>A0ABX1BT94_9ACTN</name>
<accession>A0ABX1BT94</accession>
<protein>
    <submittedName>
        <fullName evidence="2">Uncharacterized protein</fullName>
    </submittedName>
</protein>
<feature type="transmembrane region" description="Helical" evidence="1">
    <location>
        <begin position="39"/>
        <end position="58"/>
    </location>
</feature>
<evidence type="ECO:0000313" key="3">
    <source>
        <dbReference type="Proteomes" id="UP000696294"/>
    </source>
</evidence>
<sequence length="92" mass="9589">MSRQHWTISSVVSRSAASIVAGRARREGRRTGRRRRWPAGRVAGPVVALASGGLAWLGGTPAPLAILAGAAGFTGFVGMALAVMTFLTRTQD</sequence>
<keyword evidence="1" id="KW-0472">Membrane</keyword>
<feature type="transmembrane region" description="Helical" evidence="1">
    <location>
        <begin position="64"/>
        <end position="87"/>
    </location>
</feature>
<dbReference type="EMBL" id="JAATEP010000093">
    <property type="protein sequence ID" value="NJP98478.1"/>
    <property type="molecule type" value="Genomic_DNA"/>
</dbReference>
<reference evidence="2 3" key="1">
    <citation type="submission" date="2020-03" db="EMBL/GenBank/DDBJ databases">
        <title>WGS of actinomycetes isolated from Thailand.</title>
        <authorList>
            <person name="Thawai C."/>
        </authorList>
    </citation>
    <scope>NUCLEOTIDE SEQUENCE [LARGE SCALE GENOMIC DNA]</scope>
    <source>
        <strain evidence="2 3">FMUSA5-5</strain>
    </source>
</reference>
<proteinExistence type="predicted"/>
<keyword evidence="1" id="KW-1133">Transmembrane helix</keyword>
<organism evidence="2 3">
    <name type="scientific">Nonomuraea composti</name>
    <dbReference type="NCBI Taxonomy" id="2720023"/>
    <lineage>
        <taxon>Bacteria</taxon>
        <taxon>Bacillati</taxon>
        <taxon>Actinomycetota</taxon>
        <taxon>Actinomycetes</taxon>
        <taxon>Streptosporangiales</taxon>
        <taxon>Streptosporangiaceae</taxon>
        <taxon>Nonomuraea</taxon>
    </lineage>
</organism>
<comment type="caution">
    <text evidence="2">The sequence shown here is derived from an EMBL/GenBank/DDBJ whole genome shotgun (WGS) entry which is preliminary data.</text>
</comment>
<keyword evidence="3" id="KW-1185">Reference proteome</keyword>